<gene>
    <name evidence="2" type="ORF">IFO71_12760</name>
</gene>
<accession>A0AAW3ZKF8</accession>
<organism evidence="2 3">
    <name type="scientific">Pseudomarimonas arenosa</name>
    <dbReference type="NCBI Taxonomy" id="2774145"/>
    <lineage>
        <taxon>Bacteria</taxon>
        <taxon>Pseudomonadati</taxon>
        <taxon>Pseudomonadota</taxon>
        <taxon>Gammaproteobacteria</taxon>
        <taxon>Lysobacterales</taxon>
        <taxon>Lysobacteraceae</taxon>
        <taxon>Pseudomarimonas</taxon>
    </lineage>
</organism>
<dbReference type="PANTHER" id="PTHR48207">
    <property type="entry name" value="SUCCINATE--HYDROXYMETHYLGLUTARATE COA-TRANSFERASE"/>
    <property type="match status" value="1"/>
</dbReference>
<dbReference type="Gene3D" id="3.40.50.10540">
    <property type="entry name" value="Crotonobetainyl-coa:carnitine coa-transferase, domain 1"/>
    <property type="match status" value="1"/>
</dbReference>
<dbReference type="EMBL" id="JACYTR010000026">
    <property type="protein sequence ID" value="MBD8526608.1"/>
    <property type="molecule type" value="Genomic_DNA"/>
</dbReference>
<dbReference type="AlphaFoldDB" id="A0AAW3ZKF8"/>
<evidence type="ECO:0000313" key="2">
    <source>
        <dbReference type="EMBL" id="MBD8526608.1"/>
    </source>
</evidence>
<dbReference type="Gene3D" id="3.30.1540.10">
    <property type="entry name" value="formyl-coa transferase, domain 3"/>
    <property type="match status" value="1"/>
</dbReference>
<dbReference type="RefSeq" id="WP_192030028.1">
    <property type="nucleotide sequence ID" value="NZ_JACYTR010000026.1"/>
</dbReference>
<evidence type="ECO:0000256" key="1">
    <source>
        <dbReference type="ARBA" id="ARBA00022679"/>
    </source>
</evidence>
<proteinExistence type="predicted"/>
<dbReference type="Proteomes" id="UP000613768">
    <property type="component" value="Unassembled WGS sequence"/>
</dbReference>
<reference evidence="2 3" key="1">
    <citation type="submission" date="2020-09" db="EMBL/GenBank/DDBJ databases">
        <title>Pseudoxanthomonas sp. CAU 1598 isolated from sand of Yaerae Beach.</title>
        <authorList>
            <person name="Kim W."/>
        </authorList>
    </citation>
    <scope>NUCLEOTIDE SEQUENCE [LARGE SCALE GENOMIC DNA]</scope>
    <source>
        <strain evidence="2 3">CAU 1598</strain>
    </source>
</reference>
<name>A0AAW3ZKF8_9GAMM</name>
<keyword evidence="1 2" id="KW-0808">Transferase</keyword>
<dbReference type="InterPro" id="IPR044855">
    <property type="entry name" value="CoA-Trfase_III_dom3_sf"/>
</dbReference>
<dbReference type="InterPro" id="IPR023606">
    <property type="entry name" value="CoA-Trfase_III_dom_1_sf"/>
</dbReference>
<dbReference type="InterPro" id="IPR050483">
    <property type="entry name" value="CoA-transferase_III_domain"/>
</dbReference>
<dbReference type="PANTHER" id="PTHR48207:SF3">
    <property type="entry name" value="SUCCINATE--HYDROXYMETHYLGLUTARATE COA-TRANSFERASE"/>
    <property type="match status" value="1"/>
</dbReference>
<sequence length="382" mass="41773">MPSALDGLKVLDLSRILAGPWCSQTLADFGAQVIKVEPPEGDETRRWGPPFRGELSAYFTCANRNKQAIAIDLKDPAQAPLIEQLLNWADVLIENFRGGQERVLGFDYASLSERYPTLIVCSISGYGRHTEQSTRPGFDFVVQAEAGLMSITGAVDGEPMKVGVAVADLFCAQNATIGILAALRQRELSGRGQHVDVSLFGSQLQMLANVASNSLFSGQAAPRYGNAHPNIVPYQTFRASDDWFALAVASDKLWREFCVVIERPQLGTDARFKSNPDRVRHRDELIAQLSELFAQKPRGHWLNLLQQCNIPAAPVLNVEQALEHPLTAELGMKIELDGIPMLANPIKLSASPAQYRTPPPVLDAGRAAVERLLRGHKGTSDA</sequence>
<dbReference type="SUPFAM" id="SSF89796">
    <property type="entry name" value="CoA-transferase family III (CaiB/BaiF)"/>
    <property type="match status" value="1"/>
</dbReference>
<dbReference type="InterPro" id="IPR003673">
    <property type="entry name" value="CoA-Trfase_fam_III"/>
</dbReference>
<comment type="caution">
    <text evidence="2">The sequence shown here is derived from an EMBL/GenBank/DDBJ whole genome shotgun (WGS) entry which is preliminary data.</text>
</comment>
<evidence type="ECO:0000313" key="3">
    <source>
        <dbReference type="Proteomes" id="UP000613768"/>
    </source>
</evidence>
<dbReference type="Pfam" id="PF02515">
    <property type="entry name" value="CoA_transf_3"/>
    <property type="match status" value="1"/>
</dbReference>
<protein>
    <submittedName>
        <fullName evidence="2">CoA transferase</fullName>
    </submittedName>
</protein>
<keyword evidence="3" id="KW-1185">Reference proteome</keyword>
<dbReference type="GO" id="GO:0008410">
    <property type="term" value="F:CoA-transferase activity"/>
    <property type="evidence" value="ECO:0007669"/>
    <property type="project" value="TreeGrafter"/>
</dbReference>